<evidence type="ECO:0000313" key="3">
    <source>
        <dbReference type="EMBL" id="KAK5976190.1"/>
    </source>
</evidence>
<comment type="caution">
    <text evidence="1">Lacks conserved residue(s) required for the propagation of feature annotation.</text>
</comment>
<dbReference type="Pfam" id="PF01549">
    <property type="entry name" value="ShK"/>
    <property type="match status" value="2"/>
</dbReference>
<keyword evidence="4" id="KW-1185">Reference proteome</keyword>
<protein>
    <submittedName>
        <fullName evidence="3">ShTK domain protein</fullName>
    </submittedName>
</protein>
<dbReference type="PROSITE" id="PS51670">
    <property type="entry name" value="SHKT"/>
    <property type="match status" value="1"/>
</dbReference>
<dbReference type="Proteomes" id="UP001331761">
    <property type="component" value="Unassembled WGS sequence"/>
</dbReference>
<organism evidence="3 4">
    <name type="scientific">Trichostrongylus colubriformis</name>
    <name type="common">Black scour worm</name>
    <dbReference type="NCBI Taxonomy" id="6319"/>
    <lineage>
        <taxon>Eukaryota</taxon>
        <taxon>Metazoa</taxon>
        <taxon>Ecdysozoa</taxon>
        <taxon>Nematoda</taxon>
        <taxon>Chromadorea</taxon>
        <taxon>Rhabditida</taxon>
        <taxon>Rhabditina</taxon>
        <taxon>Rhabditomorpha</taxon>
        <taxon>Strongyloidea</taxon>
        <taxon>Trichostrongylidae</taxon>
        <taxon>Trichostrongylus</taxon>
    </lineage>
</organism>
<proteinExistence type="predicted"/>
<accession>A0AAN8FFM8</accession>
<name>A0AAN8FFM8_TRICO</name>
<gene>
    <name evidence="3" type="ORF">GCK32_012259</name>
</gene>
<dbReference type="EMBL" id="WIXE01012127">
    <property type="protein sequence ID" value="KAK5976190.1"/>
    <property type="molecule type" value="Genomic_DNA"/>
</dbReference>
<evidence type="ECO:0000313" key="4">
    <source>
        <dbReference type="Proteomes" id="UP001331761"/>
    </source>
</evidence>
<feature type="domain" description="ShKT" evidence="2">
    <location>
        <begin position="35"/>
        <end position="73"/>
    </location>
</feature>
<sequence>MRSVLIIVATVVVAEPFFSCFGKGCFGKGKKEDYCKDSAPDFCAKKVQKGFCTSQFHTKDEIKAKCMKSCHMCCGDRDEKMCKEKKDKIQNFCNSSFIEPTELKAMCGKTCNLCNDEPYSKYHEYSRPLDNNKLLGLS</sequence>
<dbReference type="AlphaFoldDB" id="A0AAN8FFM8"/>
<dbReference type="InterPro" id="IPR003582">
    <property type="entry name" value="ShKT_dom"/>
</dbReference>
<evidence type="ECO:0000256" key="1">
    <source>
        <dbReference type="PROSITE-ProRule" id="PRU01005"/>
    </source>
</evidence>
<comment type="caution">
    <text evidence="3">The sequence shown here is derived from an EMBL/GenBank/DDBJ whole genome shotgun (WGS) entry which is preliminary data.</text>
</comment>
<reference evidence="3 4" key="1">
    <citation type="submission" date="2019-10" db="EMBL/GenBank/DDBJ databases">
        <title>Assembly and Annotation for the nematode Trichostrongylus colubriformis.</title>
        <authorList>
            <person name="Martin J."/>
        </authorList>
    </citation>
    <scope>NUCLEOTIDE SEQUENCE [LARGE SCALE GENOMIC DNA]</scope>
    <source>
        <strain evidence="3">G859</strain>
        <tissue evidence="3">Whole worm</tissue>
    </source>
</reference>
<evidence type="ECO:0000259" key="2">
    <source>
        <dbReference type="PROSITE" id="PS51670"/>
    </source>
</evidence>